<proteinExistence type="predicted"/>
<dbReference type="OrthoDB" id="137513at2157"/>
<evidence type="ECO:0000313" key="2">
    <source>
        <dbReference type="EMBL" id="PAV13317.1"/>
    </source>
</evidence>
<dbReference type="EMBL" id="LMVP01000101">
    <property type="protein sequence ID" value="PAV13317.1"/>
    <property type="molecule type" value="Genomic_DNA"/>
</dbReference>
<reference evidence="2 3" key="1">
    <citation type="journal article" date="2017" name="BMC Genomics">
        <title>Genomic analysis of methanogenic archaea reveals a shift towards energy conservation.</title>
        <authorList>
            <person name="Gilmore S.P."/>
            <person name="Henske J.K."/>
            <person name="Sexton J.A."/>
            <person name="Solomon K.V."/>
            <person name="Seppala S."/>
            <person name="Yoo J.I."/>
            <person name="Huyett L.M."/>
            <person name="Pressman A."/>
            <person name="Cogan J.Z."/>
            <person name="Kivenson V."/>
            <person name="Peng X."/>
            <person name="Tan Y."/>
            <person name="Valentine D.L."/>
            <person name="O'Malley M.A."/>
        </authorList>
    </citation>
    <scope>NUCLEOTIDE SEQUENCE [LARGE SCALE GENOMIC DNA]</scope>
    <source>
        <strain evidence="2 3">MC-15</strain>
    </source>
</reference>
<organism evidence="2 3">
    <name type="scientific">Methanosarcina spelaei</name>
    <dbReference type="NCBI Taxonomy" id="1036679"/>
    <lineage>
        <taxon>Archaea</taxon>
        <taxon>Methanobacteriati</taxon>
        <taxon>Methanobacteriota</taxon>
        <taxon>Stenosarchaea group</taxon>
        <taxon>Methanomicrobia</taxon>
        <taxon>Methanosarcinales</taxon>
        <taxon>Methanosarcinaceae</taxon>
        <taxon>Methanosarcina</taxon>
    </lineage>
</organism>
<protein>
    <submittedName>
        <fullName evidence="2">Uncharacterized protein</fullName>
    </submittedName>
</protein>
<keyword evidence="3" id="KW-1185">Reference proteome</keyword>
<dbReference type="RefSeq" id="WP_170943226.1">
    <property type="nucleotide sequence ID" value="NZ_LMVP01000101.1"/>
</dbReference>
<sequence length="94" mass="10573">MVKFAHLLVLSALIVWLAVSVCVGDSTSEVKESKADPDVDEMKNGEPDEDLEAGLTEVEIQEFDSEMKDLEHLLENASPEEEIVIEELWNENEK</sequence>
<feature type="region of interest" description="Disordered" evidence="1">
    <location>
        <begin position="27"/>
        <end position="52"/>
    </location>
</feature>
<evidence type="ECO:0000256" key="1">
    <source>
        <dbReference type="SAM" id="MobiDB-lite"/>
    </source>
</evidence>
<name>A0A2A2HV25_9EURY</name>
<evidence type="ECO:0000313" key="3">
    <source>
        <dbReference type="Proteomes" id="UP000218164"/>
    </source>
</evidence>
<gene>
    <name evidence="2" type="ORF">ASJ81_04920</name>
</gene>
<feature type="compositionally biased region" description="Basic and acidic residues" evidence="1">
    <location>
        <begin position="28"/>
        <end position="46"/>
    </location>
</feature>
<comment type="caution">
    <text evidence="2">The sequence shown here is derived from an EMBL/GenBank/DDBJ whole genome shotgun (WGS) entry which is preliminary data.</text>
</comment>
<dbReference type="Proteomes" id="UP000218164">
    <property type="component" value="Unassembled WGS sequence"/>
</dbReference>
<dbReference type="AlphaFoldDB" id="A0A2A2HV25"/>
<accession>A0A2A2HV25</accession>